<evidence type="ECO:0000313" key="2">
    <source>
        <dbReference type="EMBL" id="GAA4991870.1"/>
    </source>
</evidence>
<gene>
    <name evidence="2" type="ORF">GCM10023257_35550</name>
</gene>
<dbReference type="SUPFAM" id="SSF53067">
    <property type="entry name" value="Actin-like ATPase domain"/>
    <property type="match status" value="1"/>
</dbReference>
<feature type="region of interest" description="Disordered" evidence="1">
    <location>
        <begin position="75"/>
        <end position="156"/>
    </location>
</feature>
<name>A0ABP9I8R6_9ACTN</name>
<comment type="caution">
    <text evidence="2">The sequence shown here is derived from an EMBL/GenBank/DDBJ whole genome shotgun (WGS) entry which is preliminary data.</text>
</comment>
<dbReference type="EMBL" id="BAABIV010000014">
    <property type="protein sequence ID" value="GAA4991870.1"/>
    <property type="molecule type" value="Genomic_DNA"/>
</dbReference>
<dbReference type="Proteomes" id="UP001500610">
    <property type="component" value="Unassembled WGS sequence"/>
</dbReference>
<sequence length="156" mass="15766">MALAAALVSAADLLHPSTVAVGGFAQAVPGFTDQAAAQLSLLARPGALLPPVVPAALGALSSLHGAVALARTTATPAPDTAAAPPLAAPEATAKIPRSGPPCWRQPPTSPHPSTSIRYAVHVSGQVTQDVRPEYRGDHQQTPTARLRSSGDRAPLS</sequence>
<feature type="compositionally biased region" description="Low complexity" evidence="1">
    <location>
        <begin position="75"/>
        <end position="93"/>
    </location>
</feature>
<dbReference type="InterPro" id="IPR043129">
    <property type="entry name" value="ATPase_NBD"/>
</dbReference>
<dbReference type="Gene3D" id="3.30.420.40">
    <property type="match status" value="1"/>
</dbReference>
<proteinExistence type="predicted"/>
<accession>A0ABP9I8R6</accession>
<reference evidence="3" key="1">
    <citation type="journal article" date="2019" name="Int. J. Syst. Evol. Microbiol.">
        <title>The Global Catalogue of Microorganisms (GCM) 10K type strain sequencing project: providing services to taxonomists for standard genome sequencing and annotation.</title>
        <authorList>
            <consortium name="The Broad Institute Genomics Platform"/>
            <consortium name="The Broad Institute Genome Sequencing Center for Infectious Disease"/>
            <person name="Wu L."/>
            <person name="Ma J."/>
        </authorList>
    </citation>
    <scope>NUCLEOTIDE SEQUENCE [LARGE SCALE GENOMIC DNA]</scope>
    <source>
        <strain evidence="3">JCM 17657</strain>
    </source>
</reference>
<keyword evidence="3" id="KW-1185">Reference proteome</keyword>
<evidence type="ECO:0000313" key="3">
    <source>
        <dbReference type="Proteomes" id="UP001500610"/>
    </source>
</evidence>
<organism evidence="2 3">
    <name type="scientific">Streptomyces hyderabadensis</name>
    <dbReference type="NCBI Taxonomy" id="598549"/>
    <lineage>
        <taxon>Bacteria</taxon>
        <taxon>Bacillati</taxon>
        <taxon>Actinomycetota</taxon>
        <taxon>Actinomycetes</taxon>
        <taxon>Kitasatosporales</taxon>
        <taxon>Streptomycetaceae</taxon>
        <taxon>Streptomyces</taxon>
    </lineage>
</organism>
<protein>
    <submittedName>
        <fullName evidence="2">Uncharacterized protein</fullName>
    </submittedName>
</protein>
<evidence type="ECO:0000256" key="1">
    <source>
        <dbReference type="SAM" id="MobiDB-lite"/>
    </source>
</evidence>